<dbReference type="Gene3D" id="1.20.58.530">
    <property type="match status" value="2"/>
</dbReference>
<reference evidence="14 15" key="1">
    <citation type="journal article" date="2021" name="Cell">
        <title>Tracing the genetic footprints of vertebrate landing in non-teleost ray-finned fishes.</title>
        <authorList>
            <person name="Bi X."/>
            <person name="Wang K."/>
            <person name="Yang L."/>
            <person name="Pan H."/>
            <person name="Jiang H."/>
            <person name="Wei Q."/>
            <person name="Fang M."/>
            <person name="Yu H."/>
            <person name="Zhu C."/>
            <person name="Cai Y."/>
            <person name="He Y."/>
            <person name="Gan X."/>
            <person name="Zeng H."/>
            <person name="Yu D."/>
            <person name="Zhu Y."/>
            <person name="Jiang H."/>
            <person name="Qiu Q."/>
            <person name="Yang H."/>
            <person name="Zhang Y.E."/>
            <person name="Wang W."/>
            <person name="Zhu M."/>
            <person name="He S."/>
            <person name="Zhang G."/>
        </authorList>
    </citation>
    <scope>NUCLEOTIDE SEQUENCE [LARGE SCALE GENOMIC DNA]</scope>
    <source>
        <strain evidence="14">Bchr_013</strain>
    </source>
</reference>
<dbReference type="InterPro" id="IPR036961">
    <property type="entry name" value="Kinesin_motor_dom_sf"/>
</dbReference>
<keyword evidence="2" id="KW-0677">Repeat</keyword>
<dbReference type="PANTHER" id="PTHR13140">
    <property type="entry name" value="MYOSIN"/>
    <property type="match status" value="1"/>
</dbReference>
<dbReference type="CDD" id="cd01380">
    <property type="entry name" value="MYSc_Myo5"/>
    <property type="match status" value="1"/>
</dbReference>
<dbReference type="Gene3D" id="6.20.240.20">
    <property type="match status" value="1"/>
</dbReference>
<dbReference type="InterPro" id="IPR001609">
    <property type="entry name" value="Myosin_head_motor_dom-like"/>
</dbReference>
<feature type="non-terminal residue" evidence="14">
    <location>
        <position position="1432"/>
    </location>
</feature>
<dbReference type="FunFam" id="1.10.10.820:FF:000001">
    <property type="entry name" value="Myosin heavy chain"/>
    <property type="match status" value="1"/>
</dbReference>
<dbReference type="GO" id="GO:0000146">
    <property type="term" value="F:microfilament motor activity"/>
    <property type="evidence" value="ECO:0007669"/>
    <property type="project" value="TreeGrafter"/>
</dbReference>
<feature type="domain" description="Dilute" evidence="12">
    <location>
        <begin position="1161"/>
        <end position="1415"/>
    </location>
</feature>
<dbReference type="Gene3D" id="1.10.10.820">
    <property type="match status" value="1"/>
</dbReference>
<dbReference type="InterPro" id="IPR002710">
    <property type="entry name" value="Dilute_dom"/>
</dbReference>
<dbReference type="SMART" id="SM00242">
    <property type="entry name" value="MYSc"/>
    <property type="match status" value="1"/>
</dbReference>
<keyword evidence="5" id="KW-0112">Calmodulin-binding</keyword>
<evidence type="ECO:0000256" key="5">
    <source>
        <dbReference type="ARBA" id="ARBA00022860"/>
    </source>
</evidence>
<dbReference type="Pfam" id="PF01843">
    <property type="entry name" value="DIL"/>
    <property type="match status" value="1"/>
</dbReference>
<feature type="coiled-coil region" evidence="11">
    <location>
        <begin position="1114"/>
        <end position="1189"/>
    </location>
</feature>
<evidence type="ECO:0000259" key="13">
    <source>
        <dbReference type="PROSITE" id="PS51456"/>
    </source>
</evidence>
<keyword evidence="15" id="KW-1185">Reference proteome</keyword>
<proteinExistence type="inferred from homology"/>
<name>A0A8X7X7C1_POLSE</name>
<evidence type="ECO:0000313" key="14">
    <source>
        <dbReference type="EMBL" id="KAG2463560.1"/>
    </source>
</evidence>
<dbReference type="Pfam" id="PF00063">
    <property type="entry name" value="Myosin_head"/>
    <property type="match status" value="2"/>
</dbReference>
<dbReference type="Proteomes" id="UP000886611">
    <property type="component" value="Unassembled WGS sequence"/>
</dbReference>
<evidence type="ECO:0000256" key="7">
    <source>
        <dbReference type="ARBA" id="ARBA00023123"/>
    </source>
</evidence>
<evidence type="ECO:0000256" key="4">
    <source>
        <dbReference type="ARBA" id="ARBA00022840"/>
    </source>
</evidence>
<dbReference type="Pfam" id="PF00612">
    <property type="entry name" value="IQ"/>
    <property type="match status" value="6"/>
</dbReference>
<organism evidence="14 15">
    <name type="scientific">Polypterus senegalus</name>
    <name type="common">Senegal bichir</name>
    <dbReference type="NCBI Taxonomy" id="55291"/>
    <lineage>
        <taxon>Eukaryota</taxon>
        <taxon>Metazoa</taxon>
        <taxon>Chordata</taxon>
        <taxon>Craniata</taxon>
        <taxon>Vertebrata</taxon>
        <taxon>Euteleostomi</taxon>
        <taxon>Actinopterygii</taxon>
        <taxon>Polypteriformes</taxon>
        <taxon>Polypteridae</taxon>
        <taxon>Polypterus</taxon>
    </lineage>
</organism>
<evidence type="ECO:0000259" key="12">
    <source>
        <dbReference type="PROSITE" id="PS51126"/>
    </source>
</evidence>
<dbReference type="FunFam" id="1.20.5.190:FF:000001">
    <property type="entry name" value="unconventional myosin-Va"/>
    <property type="match status" value="1"/>
</dbReference>
<dbReference type="GO" id="GO:0005516">
    <property type="term" value="F:calmodulin binding"/>
    <property type="evidence" value="ECO:0007669"/>
    <property type="project" value="UniProtKB-KW"/>
</dbReference>
<protein>
    <submittedName>
        <fullName evidence="14">MYO5B protein</fullName>
    </submittedName>
</protein>
<keyword evidence="6 11" id="KW-0175">Coiled coil</keyword>
<accession>A0A8X7X7C1</accession>
<dbReference type="PROSITE" id="PS51456">
    <property type="entry name" value="MYOSIN_MOTOR"/>
    <property type="match status" value="2"/>
</dbReference>
<dbReference type="SUPFAM" id="SSF52540">
    <property type="entry name" value="P-loop containing nucleoside triphosphate hydrolases"/>
    <property type="match status" value="2"/>
</dbReference>
<dbReference type="InterPro" id="IPR036103">
    <property type="entry name" value="MYSc_Myo5"/>
</dbReference>
<comment type="similarity">
    <text evidence="1 10">Belongs to the TRAFAC class myosin-kinesin ATPase superfamily. Myosin family.</text>
</comment>
<dbReference type="GO" id="GO:0016020">
    <property type="term" value="C:membrane"/>
    <property type="evidence" value="ECO:0007669"/>
    <property type="project" value="TreeGrafter"/>
</dbReference>
<dbReference type="GO" id="GO:0007015">
    <property type="term" value="P:actin filament organization"/>
    <property type="evidence" value="ECO:0007669"/>
    <property type="project" value="TreeGrafter"/>
</dbReference>
<gene>
    <name evidence="14" type="primary">Myo5b_1</name>
    <name evidence="14" type="ORF">GTO96_0003329</name>
</gene>
<evidence type="ECO:0000256" key="2">
    <source>
        <dbReference type="ARBA" id="ARBA00022737"/>
    </source>
</evidence>
<evidence type="ECO:0000313" key="15">
    <source>
        <dbReference type="Proteomes" id="UP000886611"/>
    </source>
</evidence>
<feature type="coiled-coil region" evidence="11">
    <location>
        <begin position="901"/>
        <end position="942"/>
    </location>
</feature>
<feature type="domain" description="Myosin motor" evidence="13">
    <location>
        <begin position="621"/>
        <end position="749"/>
    </location>
</feature>
<keyword evidence="8 10" id="KW-0505">Motor protein</keyword>
<feature type="non-terminal residue" evidence="14">
    <location>
        <position position="1"/>
    </location>
</feature>
<evidence type="ECO:0000256" key="8">
    <source>
        <dbReference type="ARBA" id="ARBA00023175"/>
    </source>
</evidence>
<evidence type="ECO:0000256" key="9">
    <source>
        <dbReference type="ARBA" id="ARBA00023203"/>
    </source>
</evidence>
<keyword evidence="7 10" id="KW-0518">Myosin</keyword>
<dbReference type="PANTHER" id="PTHR13140:SF853">
    <property type="entry name" value="UNCONVENTIONAL MYOSIN-VB ISOFORM X2"/>
    <property type="match status" value="1"/>
</dbReference>
<dbReference type="SMART" id="SM00015">
    <property type="entry name" value="IQ"/>
    <property type="match status" value="6"/>
</dbReference>
<dbReference type="GO" id="GO:0005737">
    <property type="term" value="C:cytoplasm"/>
    <property type="evidence" value="ECO:0007669"/>
    <property type="project" value="TreeGrafter"/>
</dbReference>
<dbReference type="SMART" id="SM01132">
    <property type="entry name" value="DIL"/>
    <property type="match status" value="1"/>
</dbReference>
<keyword evidence="3 10" id="KW-0547">Nucleotide-binding</keyword>
<dbReference type="PRINTS" id="PR00193">
    <property type="entry name" value="MYOSINHEAVY"/>
</dbReference>
<dbReference type="InterPro" id="IPR000048">
    <property type="entry name" value="IQ_motif_EF-hand-BS"/>
</dbReference>
<keyword evidence="4 10" id="KW-0067">ATP-binding</keyword>
<dbReference type="GO" id="GO:0016459">
    <property type="term" value="C:myosin complex"/>
    <property type="evidence" value="ECO:0007669"/>
    <property type="project" value="UniProtKB-KW"/>
</dbReference>
<evidence type="ECO:0000256" key="1">
    <source>
        <dbReference type="ARBA" id="ARBA00008314"/>
    </source>
</evidence>
<dbReference type="Gene3D" id="1.20.5.190">
    <property type="match status" value="3"/>
</dbReference>
<evidence type="ECO:0000256" key="3">
    <source>
        <dbReference type="ARBA" id="ARBA00022741"/>
    </source>
</evidence>
<dbReference type="PROSITE" id="PS50096">
    <property type="entry name" value="IQ"/>
    <property type="match status" value="5"/>
</dbReference>
<evidence type="ECO:0000256" key="6">
    <source>
        <dbReference type="ARBA" id="ARBA00023054"/>
    </source>
</evidence>
<evidence type="ECO:0000256" key="10">
    <source>
        <dbReference type="PROSITE-ProRule" id="PRU00782"/>
    </source>
</evidence>
<evidence type="ECO:0000256" key="11">
    <source>
        <dbReference type="SAM" id="Coils"/>
    </source>
</evidence>
<dbReference type="EMBL" id="JAATIS010003638">
    <property type="protein sequence ID" value="KAG2463560.1"/>
    <property type="molecule type" value="Genomic_DNA"/>
</dbReference>
<dbReference type="Gene3D" id="1.20.120.720">
    <property type="entry name" value="Myosin VI head, motor domain, U50 subdomain"/>
    <property type="match status" value="2"/>
</dbReference>
<dbReference type="Gene3D" id="3.40.850.10">
    <property type="entry name" value="Kinesin motor domain"/>
    <property type="match status" value="2"/>
</dbReference>
<dbReference type="GO" id="GO:0051015">
    <property type="term" value="F:actin filament binding"/>
    <property type="evidence" value="ECO:0007669"/>
    <property type="project" value="TreeGrafter"/>
</dbReference>
<feature type="coiled-coil region" evidence="11">
    <location>
        <begin position="974"/>
        <end position="1087"/>
    </location>
</feature>
<dbReference type="InterPro" id="IPR027417">
    <property type="entry name" value="P-loop_NTPase"/>
</dbReference>
<comment type="caution">
    <text evidence="14">The sequence shown here is derived from an EMBL/GenBank/DDBJ whole genome shotgun (WGS) entry which is preliminary data.</text>
</comment>
<dbReference type="PROSITE" id="PS51126">
    <property type="entry name" value="DILUTE"/>
    <property type="match status" value="1"/>
</dbReference>
<feature type="region of interest" description="Actin-binding" evidence="10">
    <location>
        <begin position="628"/>
        <end position="650"/>
    </location>
</feature>
<feature type="domain" description="Myosin motor" evidence="13">
    <location>
        <begin position="150"/>
        <end position="596"/>
    </location>
</feature>
<keyword evidence="9 10" id="KW-0009">Actin-binding</keyword>
<sequence>MRGVASPGTPVLYRQVSSTCRARLSQVQTRECYTIISTAHLGSSHGAPLCHGTLVDKRLDPLSITGKGTAISPIKTAENPQSLVVCCECACGGGTRVWIPDPEEVWIPAKLSQDFKDGDNSLLLQLGSGMELHYSIGNGLPPLRNPDILEGENDLTALSYLHEPAVLHNLHIRFLESNSIYTYCGIVLVAINPYESLPLYGEEVIDAYSGQNVADMDPHIFSVAAEAYRQMTREQQNQSIIVSGESGAGKTVTAKFAMRYFATVGGTAQESSVEDRVLATCPIMEAIGNAKTTRNDNSSRFGKYIEIDFGPRGDIVGSSMRTYLLEKSRVIFQERNYHIFYQMCAARHLPEFSMLRLRPADEFHYTNQGGRVDIPGVDDASELELVRNSLSLLGVRPAQQASLFQILAGILNLGNVDIRSNSRDAERSNINPADNSLHAFSQLLGVEQTQMAHWLCHRKLQVAGETLVKPIGFQQACEARDALAKHIYDRLFAWTVERLNRALQTQHRQTQSFIGVLDIYGFEMFQTNSFEQFCINYANEKLQQQFTQHVFKLEQEEYLREGINWNRIDFRDNQPCIELIEGKLGILELLDEECKVEYQCEGFLEKNRDTMFEEPINILRASKFRQSLHLLMSTLNLTTPHYIRCIKPNDLKKSFLFDPKRVVQQLRACGILETIWISAAGYPSRWTYLEFYSRYWPLFRPEDLSLKDPQSACRNLLGALILDSDQYQFGKSKIFFRAGQVAYLERLRAERLCAACILIQAWVRGQLVRRRYQRTRKAAMTLQTYCRGFLARRLAQILRWTRAALVIQKNCRMVQVRRPYLLIRAATITLQAYTRGALARRTARQLRMEKMATILAAYVRGWLARRWFQHIRSAVIYLQCCCRRMWARRELRQLRIEARSVERYRELNRGMEVKLMQLQLKADEQARENKALKDQLQMAKTIHCKEVERLQGELSRLQADQQAEGVSEGQAEELAALRSMVTQEREDRRATEERHSADIARLSEAVKSLELEKSALIQEKEDLHSHLVKMEQEMEDKINQQVTLEKTSLSLELEEERRRYQGLLKEFSRLEQRYENFKEEMAFSEGSSCSHCHCPNRILEAQLASQRGTWDSEINSWRLQVQVLREEMDRQSQAHARLLQLPPGEQLHRGLQDQLTRLTADNLDLLEQLESQEQVARKLRRELNLLRSVQRRDLKPGMVKSEGITPHKAVELQGLLRCQKKDEIQLLKNLVTNLCLDTIRAETPGLPAHILFLCMRHADACGEEVRAQAFCFAAVTAIKGTLKKHPDDVEITSFWLSNTILLLNLLRHFSSKEVSEGLMRYNISQLEDWLRGRSLHLGGALEALEPLIQAAQLLQVSKQSESDAESIVQTCTALSTHQSLLKNRSEGESRQYLLMDVKHTFPVTFPFLPPSHVRSENLHIPENLKLSFLQRV</sequence>
<dbReference type="GO" id="GO:0005524">
    <property type="term" value="F:ATP binding"/>
    <property type="evidence" value="ECO:0007669"/>
    <property type="project" value="UniProtKB-UniRule"/>
</dbReference>
<feature type="binding site" evidence="10">
    <location>
        <begin position="244"/>
        <end position="251"/>
    </location>
    <ligand>
        <name>ATP</name>
        <dbReference type="ChEBI" id="CHEBI:30616"/>
    </ligand>
</feature>
<comment type="caution">
    <text evidence="10">Lacks conserved residue(s) required for the propagation of feature annotation.</text>
</comment>